<sequence length="473" mass="50281">MKNKKLIYFKSFGLLLISFLFLVGCERELSDDSVLATFPATAEIFTDAPVGLTDEFFISFDPAQGANTEGFGTDDNVAFEGTSSIRIDVPAPNDPNGGFIGGIFKDRGAGRDLTGFDALTFWVKGSTTATVGLFGFGTDFEENKHAVSLENVQLSTDWRKVTIPIPNASRLTQEKGMFIFSAGTQGSGGFGFTFWIDELKFENLGTIAQPRPNILNGQNLTQQSFTGSTVPISGLTQTFNLESGQNVTVLAAPSYFDFQSSNPSVATVDELGIVTVVGAGTTLITATIDNVLAGGSLEISSNGALPSADPPTLPQSNVKSIFSDAYISETSINFSPGFGGSTTQTTLSNNNGDFILAYTNNNFTGIIFDSTVDASALTFMHVDVFAQEAGVQVEFQIRDIGPNGVINTNIFTGQPEVDDADKRFLASGLTVGSWNSIDIPLNGALATQKNNLGAIILAGGPNFLLDNIYFYTP</sequence>
<proteinExistence type="predicted"/>
<dbReference type="SUPFAM" id="SSF49373">
    <property type="entry name" value="Invasin/intimin cell-adhesion fragments"/>
    <property type="match status" value="1"/>
</dbReference>
<reference evidence="2 3" key="1">
    <citation type="submission" date="2018-06" db="EMBL/GenBank/DDBJ databases">
        <title>Genomic Encyclopedia of Archaeal and Bacterial Type Strains, Phase II (KMG-II): from individual species to whole genera.</title>
        <authorList>
            <person name="Goeker M."/>
        </authorList>
    </citation>
    <scope>NUCLEOTIDE SEQUENCE [LARGE SCALE GENOMIC DNA]</scope>
    <source>
        <strain evidence="2 3">DSM 17205</strain>
    </source>
</reference>
<dbReference type="PROSITE" id="PS51257">
    <property type="entry name" value="PROKAR_LIPOPROTEIN"/>
    <property type="match status" value="1"/>
</dbReference>
<dbReference type="RefSeq" id="WP_015362979.1">
    <property type="nucleotide sequence ID" value="NZ_QKZR01000003.1"/>
</dbReference>
<dbReference type="EMBL" id="QKZR01000003">
    <property type="protein sequence ID" value="PZX39958.1"/>
    <property type="molecule type" value="Genomic_DNA"/>
</dbReference>
<evidence type="ECO:0000313" key="2">
    <source>
        <dbReference type="EMBL" id="PZX39958.1"/>
    </source>
</evidence>
<dbReference type="Gene3D" id="2.60.40.1080">
    <property type="match status" value="1"/>
</dbReference>
<dbReference type="SUPFAM" id="SSF49785">
    <property type="entry name" value="Galactose-binding domain-like"/>
    <property type="match status" value="1"/>
</dbReference>
<organism evidence="2 3">
    <name type="scientific">Nonlabens dokdonensis</name>
    <dbReference type="NCBI Taxonomy" id="328515"/>
    <lineage>
        <taxon>Bacteria</taxon>
        <taxon>Pseudomonadati</taxon>
        <taxon>Bacteroidota</taxon>
        <taxon>Flavobacteriia</taxon>
        <taxon>Flavobacteriales</taxon>
        <taxon>Flavobacteriaceae</taxon>
        <taxon>Nonlabens</taxon>
    </lineage>
</organism>
<dbReference type="Gene3D" id="2.60.120.430">
    <property type="entry name" value="Galactose-binding lectin"/>
    <property type="match status" value="1"/>
</dbReference>
<accession>A0ABX5PXN4</accession>
<evidence type="ECO:0000259" key="1">
    <source>
        <dbReference type="Pfam" id="PF02368"/>
    </source>
</evidence>
<keyword evidence="3" id="KW-1185">Reference proteome</keyword>
<dbReference type="InterPro" id="IPR008979">
    <property type="entry name" value="Galactose-bd-like_sf"/>
</dbReference>
<comment type="caution">
    <text evidence="2">The sequence shown here is derived from an EMBL/GenBank/DDBJ whole genome shotgun (WGS) entry which is preliminary data.</text>
</comment>
<name>A0ABX5PXN4_9FLAO</name>
<protein>
    <submittedName>
        <fullName evidence="2">Ig-like protein group 2</fullName>
    </submittedName>
</protein>
<dbReference type="Pfam" id="PF02368">
    <property type="entry name" value="Big_2"/>
    <property type="match status" value="1"/>
</dbReference>
<dbReference type="InterPro" id="IPR003343">
    <property type="entry name" value="Big_2"/>
</dbReference>
<dbReference type="Proteomes" id="UP000248584">
    <property type="component" value="Unassembled WGS sequence"/>
</dbReference>
<dbReference type="InterPro" id="IPR008964">
    <property type="entry name" value="Invasin/intimin_cell_adhesion"/>
</dbReference>
<evidence type="ECO:0000313" key="3">
    <source>
        <dbReference type="Proteomes" id="UP000248584"/>
    </source>
</evidence>
<gene>
    <name evidence="2" type="ORF">LX97_02318</name>
</gene>
<feature type="domain" description="BIG2" evidence="1">
    <location>
        <begin position="254"/>
        <end position="290"/>
    </location>
</feature>